<feature type="repeat" description="PPR" evidence="2">
    <location>
        <begin position="325"/>
        <end position="359"/>
    </location>
</feature>
<dbReference type="PROSITE" id="PS51375">
    <property type="entry name" value="PPR"/>
    <property type="match status" value="4"/>
</dbReference>
<gene>
    <name evidence="3" type="ORF">Taro_047920</name>
</gene>
<dbReference type="FunFam" id="1.25.40.10:FF:000285">
    <property type="entry name" value="Pentatricopeptide repeat-containing protein, chloroplastic"/>
    <property type="match status" value="1"/>
</dbReference>
<proteinExistence type="predicted"/>
<evidence type="ECO:0008006" key="5">
    <source>
        <dbReference type="Google" id="ProtNLM"/>
    </source>
</evidence>
<evidence type="ECO:0000313" key="3">
    <source>
        <dbReference type="EMBL" id="MQM14982.1"/>
    </source>
</evidence>
<dbReference type="EMBL" id="NMUH01006313">
    <property type="protein sequence ID" value="MQM14982.1"/>
    <property type="molecule type" value="Genomic_DNA"/>
</dbReference>
<dbReference type="AlphaFoldDB" id="A0A843WWQ8"/>
<evidence type="ECO:0000256" key="1">
    <source>
        <dbReference type="ARBA" id="ARBA00022737"/>
    </source>
</evidence>
<reference evidence="3" key="1">
    <citation type="submission" date="2017-07" db="EMBL/GenBank/DDBJ databases">
        <title>Taro Niue Genome Assembly and Annotation.</title>
        <authorList>
            <person name="Atibalentja N."/>
            <person name="Keating K."/>
            <person name="Fields C.J."/>
        </authorList>
    </citation>
    <scope>NUCLEOTIDE SEQUENCE</scope>
    <source>
        <strain evidence="3">Niue_2</strain>
        <tissue evidence="3">Leaf</tissue>
    </source>
</reference>
<dbReference type="Gene3D" id="1.25.40.10">
    <property type="entry name" value="Tetratricopeptide repeat domain"/>
    <property type="match status" value="4"/>
</dbReference>
<dbReference type="FunFam" id="1.25.40.10:FF:000090">
    <property type="entry name" value="Pentatricopeptide repeat-containing protein, chloroplastic"/>
    <property type="match status" value="1"/>
</dbReference>
<dbReference type="GO" id="GO:0003723">
    <property type="term" value="F:RNA binding"/>
    <property type="evidence" value="ECO:0007669"/>
    <property type="project" value="InterPro"/>
</dbReference>
<accession>A0A843WWQ8</accession>
<dbReference type="InterPro" id="IPR002885">
    <property type="entry name" value="PPR_rpt"/>
</dbReference>
<dbReference type="InterPro" id="IPR046848">
    <property type="entry name" value="E_motif"/>
</dbReference>
<name>A0A843WWQ8_COLES</name>
<dbReference type="InterPro" id="IPR011990">
    <property type="entry name" value="TPR-like_helical_dom_sf"/>
</dbReference>
<feature type="repeat" description="PPR" evidence="2">
    <location>
        <begin position="259"/>
        <end position="293"/>
    </location>
</feature>
<dbReference type="OrthoDB" id="428771at2759"/>
<evidence type="ECO:0000256" key="2">
    <source>
        <dbReference type="PROSITE-ProRule" id="PRU00708"/>
    </source>
</evidence>
<dbReference type="NCBIfam" id="TIGR00756">
    <property type="entry name" value="PPR"/>
    <property type="match status" value="6"/>
</dbReference>
<dbReference type="GO" id="GO:0009451">
    <property type="term" value="P:RNA modification"/>
    <property type="evidence" value="ECO:0007669"/>
    <property type="project" value="InterPro"/>
</dbReference>
<keyword evidence="4" id="KW-1185">Reference proteome</keyword>
<organism evidence="3 4">
    <name type="scientific">Colocasia esculenta</name>
    <name type="common">Wild taro</name>
    <name type="synonym">Arum esculentum</name>
    <dbReference type="NCBI Taxonomy" id="4460"/>
    <lineage>
        <taxon>Eukaryota</taxon>
        <taxon>Viridiplantae</taxon>
        <taxon>Streptophyta</taxon>
        <taxon>Embryophyta</taxon>
        <taxon>Tracheophyta</taxon>
        <taxon>Spermatophyta</taxon>
        <taxon>Magnoliopsida</taxon>
        <taxon>Liliopsida</taxon>
        <taxon>Araceae</taxon>
        <taxon>Aroideae</taxon>
        <taxon>Colocasieae</taxon>
        <taxon>Colocasia</taxon>
    </lineage>
</organism>
<protein>
    <recommendedName>
        <fullName evidence="5">Pentatricopeptide repeat-containing protein</fullName>
    </recommendedName>
</protein>
<feature type="repeat" description="PPR" evidence="2">
    <location>
        <begin position="156"/>
        <end position="191"/>
    </location>
</feature>
<dbReference type="Pfam" id="PF01535">
    <property type="entry name" value="PPR"/>
    <property type="match status" value="6"/>
</dbReference>
<dbReference type="InterPro" id="IPR046960">
    <property type="entry name" value="PPR_At4g14850-like_plant"/>
</dbReference>
<dbReference type="Pfam" id="PF13041">
    <property type="entry name" value="PPR_2"/>
    <property type="match status" value="1"/>
</dbReference>
<dbReference type="Proteomes" id="UP000652761">
    <property type="component" value="Unassembled WGS sequence"/>
</dbReference>
<dbReference type="PANTHER" id="PTHR47926">
    <property type="entry name" value="PENTATRICOPEPTIDE REPEAT-CONTAINING PROTEIN"/>
    <property type="match status" value="1"/>
</dbReference>
<dbReference type="PANTHER" id="PTHR47926:SF347">
    <property type="entry name" value="PENTATRICOPEPTIDE REPEAT-CONTAINING PROTEIN"/>
    <property type="match status" value="1"/>
</dbReference>
<keyword evidence="1" id="KW-0677">Repeat</keyword>
<dbReference type="Pfam" id="PF20431">
    <property type="entry name" value="E_motif"/>
    <property type="match status" value="1"/>
</dbReference>
<evidence type="ECO:0000313" key="4">
    <source>
        <dbReference type="Proteomes" id="UP000652761"/>
    </source>
</evidence>
<feature type="repeat" description="PPR" evidence="2">
    <location>
        <begin position="394"/>
        <end position="429"/>
    </location>
</feature>
<sequence length="547" mass="58615">MRPFHLGFFFPGGRPSHHPPLATPRRELPLPLFLPSVRRNASARNDIARLNALLASRVRGGDSEGALLLFLRMHRDGGPLDGYSFTPALSACAALPLSDGLLAGRLLHALGVKNGSLSGHITCTALLDMYAKCCDEGSTGDAVRVFDEMKSNPSRDAVAWNALLSCYVRHGRAAEAISVFRAMTMDEGCEATGFTLATVLKACGSLKAHRLGEQVHASLVVVGARDSIVLGTALVDFYSDCGLIVRAMQVFDRLGCRKDAAAYSALIHGCVQNRRYGEAFAMLRKLAAANATVLTTALTACSESWSLQYGKQIHSSAVRRGFTFDTLLCNALLDMYAKCGSIDYARSVFDLMNERNVVSWTSIIHAYGSHGRGAEAVRLLGVMEEAESGRVSPNAATFLSVLSACGHAGLVEEGRACFVSMRERHGVKPGAEHYTCLIDLLGRAGRIEEAWDLFTGVSGNWVGGGEASAATCAGVCVAMLNACGACMDVERGETVAARLLDLEPESAGVYVLVSNFYAAVGMWEKVEELRRVMKEKGMSKEVGSSWA</sequence>
<comment type="caution">
    <text evidence="3">The sequence shown here is derived from an EMBL/GenBank/DDBJ whole genome shotgun (WGS) entry which is preliminary data.</text>
</comment>